<dbReference type="SUPFAM" id="SSF54909">
    <property type="entry name" value="Dimeric alpha+beta barrel"/>
    <property type="match status" value="1"/>
</dbReference>
<dbReference type="AlphaFoldDB" id="H3GQX0"/>
<dbReference type="PANTHER" id="PTHR38052:SF1">
    <property type="entry name" value="ABM DOMAIN-CONTAINING PROTEIN"/>
    <property type="match status" value="1"/>
</dbReference>
<dbReference type="VEuPathDB" id="FungiDB:KRP23_2533"/>
<dbReference type="VEuPathDB" id="FungiDB:KRP23_2528"/>
<dbReference type="Pfam" id="PF03992">
    <property type="entry name" value="ABM"/>
    <property type="match status" value="1"/>
</dbReference>
<sequence>MVYTIVVNLHAKDGKDVEEQLRVKLAEASQTYSKDAGVIGWHPMQNTSDARKWTIIERYDQESSVVHHRENPEYKAFAGALIALLENGQESLDVHQFKEL</sequence>
<dbReference type="RefSeq" id="XP_067749883.1">
    <property type="nucleotide sequence ID" value="XM_067887282.1"/>
</dbReference>
<dbReference type="Gene3D" id="3.30.70.100">
    <property type="match status" value="1"/>
</dbReference>
<reference evidence="2" key="2">
    <citation type="submission" date="2015-06" db="UniProtKB">
        <authorList>
            <consortium name="EnsemblProtists"/>
        </authorList>
    </citation>
    <scope>IDENTIFICATION</scope>
    <source>
        <strain evidence="2">Pr102</strain>
    </source>
</reference>
<name>H3GQX0_PHYRM</name>
<dbReference type="eggNOG" id="ENOG502RF0Q">
    <property type="taxonomic scope" value="Eukaryota"/>
</dbReference>
<dbReference type="PANTHER" id="PTHR38052">
    <property type="entry name" value="EXPRESSED PROTEIN"/>
    <property type="match status" value="1"/>
</dbReference>
<accession>H3GQX0</accession>
<evidence type="ECO:0000259" key="1">
    <source>
        <dbReference type="PROSITE" id="PS51725"/>
    </source>
</evidence>
<dbReference type="EMBL" id="DS566035">
    <property type="status" value="NOT_ANNOTATED_CDS"/>
    <property type="molecule type" value="Genomic_DNA"/>
</dbReference>
<proteinExistence type="predicted"/>
<dbReference type="GeneID" id="94223097"/>
<dbReference type="EnsemblProtists" id="Phyra79224">
    <property type="protein sequence ID" value="Phyra79224"/>
    <property type="gene ID" value="Phyra79224"/>
</dbReference>
<dbReference type="HOGENOM" id="CLU_154205_0_0_1"/>
<evidence type="ECO:0000313" key="2">
    <source>
        <dbReference type="EnsemblProtists" id="Phyra79224"/>
    </source>
</evidence>
<dbReference type="STRING" id="164328.H3GQX0"/>
<dbReference type="OMA" id="NIADPRK"/>
<dbReference type="VEuPathDB" id="FungiDB:KRP22_7615"/>
<dbReference type="PROSITE" id="PS51725">
    <property type="entry name" value="ABM"/>
    <property type="match status" value="1"/>
</dbReference>
<dbReference type="InterPro" id="IPR011008">
    <property type="entry name" value="Dimeric_a/b-barrel"/>
</dbReference>
<dbReference type="InParanoid" id="H3GQX0"/>
<dbReference type="GeneID" id="94223091"/>
<protein>
    <recommendedName>
        <fullName evidence="1">ABM domain-containing protein</fullName>
    </recommendedName>
</protein>
<keyword evidence="3" id="KW-1185">Reference proteome</keyword>
<reference evidence="3" key="1">
    <citation type="journal article" date="2006" name="Science">
        <title>Phytophthora genome sequences uncover evolutionary origins and mechanisms of pathogenesis.</title>
        <authorList>
            <person name="Tyler B.M."/>
            <person name="Tripathy S."/>
            <person name="Zhang X."/>
            <person name="Dehal P."/>
            <person name="Jiang R.H."/>
            <person name="Aerts A."/>
            <person name="Arredondo F.D."/>
            <person name="Baxter L."/>
            <person name="Bensasson D."/>
            <person name="Beynon J.L."/>
            <person name="Chapman J."/>
            <person name="Damasceno C.M."/>
            <person name="Dorrance A.E."/>
            <person name="Dou D."/>
            <person name="Dickerman A.W."/>
            <person name="Dubchak I.L."/>
            <person name="Garbelotto M."/>
            <person name="Gijzen M."/>
            <person name="Gordon S.G."/>
            <person name="Govers F."/>
            <person name="Grunwald N.J."/>
            <person name="Huang W."/>
            <person name="Ivors K.L."/>
            <person name="Jones R.W."/>
            <person name="Kamoun S."/>
            <person name="Krampis K."/>
            <person name="Lamour K.H."/>
            <person name="Lee M.K."/>
            <person name="McDonald W.H."/>
            <person name="Medina M."/>
            <person name="Meijer H.J."/>
            <person name="Nordberg E.K."/>
            <person name="Maclean D.J."/>
            <person name="Ospina-Giraldo M.D."/>
            <person name="Morris P.F."/>
            <person name="Phuntumart V."/>
            <person name="Putnam N.H."/>
            <person name="Rash S."/>
            <person name="Rose J.K."/>
            <person name="Sakihama Y."/>
            <person name="Salamov A.A."/>
            <person name="Savidor A."/>
            <person name="Scheuring C.F."/>
            <person name="Smith B.M."/>
            <person name="Sobral B.W."/>
            <person name="Terry A."/>
            <person name="Torto-Alalibo T.A."/>
            <person name="Win J."/>
            <person name="Xu Z."/>
            <person name="Zhang H."/>
            <person name="Grigoriev I.V."/>
            <person name="Rokhsar D.S."/>
            <person name="Boore J.L."/>
        </authorList>
    </citation>
    <scope>NUCLEOTIDE SEQUENCE [LARGE SCALE GENOMIC DNA]</scope>
    <source>
        <strain evidence="3">Pr102</strain>
    </source>
</reference>
<feature type="domain" description="ABM" evidence="1">
    <location>
        <begin position="3"/>
        <end position="94"/>
    </location>
</feature>
<evidence type="ECO:0000313" key="3">
    <source>
        <dbReference type="Proteomes" id="UP000005238"/>
    </source>
</evidence>
<dbReference type="RefSeq" id="XP_067749878.1">
    <property type="nucleotide sequence ID" value="XM_067887276.1"/>
</dbReference>
<dbReference type="InterPro" id="IPR007138">
    <property type="entry name" value="ABM_dom"/>
</dbReference>
<organism evidence="2 3">
    <name type="scientific">Phytophthora ramorum</name>
    <name type="common">Sudden oak death agent</name>
    <dbReference type="NCBI Taxonomy" id="164328"/>
    <lineage>
        <taxon>Eukaryota</taxon>
        <taxon>Sar</taxon>
        <taxon>Stramenopiles</taxon>
        <taxon>Oomycota</taxon>
        <taxon>Peronosporomycetes</taxon>
        <taxon>Peronosporales</taxon>
        <taxon>Peronosporaceae</taxon>
        <taxon>Phytophthora</taxon>
    </lineage>
</organism>
<dbReference type="Proteomes" id="UP000005238">
    <property type="component" value="Unassembled WGS sequence"/>
</dbReference>
<dbReference type="OrthoDB" id="93251at2759"/>